<dbReference type="EMBL" id="GGEC01054036">
    <property type="protein sequence ID" value="MBX34520.1"/>
    <property type="molecule type" value="Transcribed_RNA"/>
</dbReference>
<keyword evidence="1" id="KW-0418">Kinase</keyword>
<proteinExistence type="predicted"/>
<accession>A0A2P2MWD5</accession>
<protein>
    <submittedName>
        <fullName evidence="1">Putative leucine-rich repeat receptor-like serine/threonine-protein kinase At5g15730 isoform X2</fullName>
    </submittedName>
</protein>
<evidence type="ECO:0000313" key="1">
    <source>
        <dbReference type="EMBL" id="MBX34520.1"/>
    </source>
</evidence>
<dbReference type="Gene3D" id="3.30.200.20">
    <property type="entry name" value="Phosphorylase Kinase, domain 1"/>
    <property type="match status" value="1"/>
</dbReference>
<keyword evidence="1" id="KW-0675">Receptor</keyword>
<reference evidence="1" key="1">
    <citation type="submission" date="2018-02" db="EMBL/GenBank/DDBJ databases">
        <title>Rhizophora mucronata_Transcriptome.</title>
        <authorList>
            <person name="Meera S.P."/>
            <person name="Sreeshan A."/>
            <person name="Augustine A."/>
        </authorList>
    </citation>
    <scope>NUCLEOTIDE SEQUENCE</scope>
    <source>
        <tissue evidence="1">Leaf</tissue>
    </source>
</reference>
<keyword evidence="1" id="KW-0808">Transferase</keyword>
<organism evidence="1">
    <name type="scientific">Rhizophora mucronata</name>
    <name type="common">Asiatic mangrove</name>
    <dbReference type="NCBI Taxonomy" id="61149"/>
    <lineage>
        <taxon>Eukaryota</taxon>
        <taxon>Viridiplantae</taxon>
        <taxon>Streptophyta</taxon>
        <taxon>Embryophyta</taxon>
        <taxon>Tracheophyta</taxon>
        <taxon>Spermatophyta</taxon>
        <taxon>Magnoliopsida</taxon>
        <taxon>eudicotyledons</taxon>
        <taxon>Gunneridae</taxon>
        <taxon>Pentapetalae</taxon>
        <taxon>rosids</taxon>
        <taxon>fabids</taxon>
        <taxon>Malpighiales</taxon>
        <taxon>Rhizophoraceae</taxon>
        <taxon>Rhizophora</taxon>
    </lineage>
</organism>
<sequence length="85" mass="9726">MCILLSIPYICLTHFFRDIWKATQNFTTILGQDSFCPTYKAVMSTGEVLAVNVLFSNSRQGEKEFQTELRSRLTTLTNEVSFLIP</sequence>
<name>A0A2P2MWD5_RHIMU</name>
<dbReference type="GO" id="GO:0016301">
    <property type="term" value="F:kinase activity"/>
    <property type="evidence" value="ECO:0007669"/>
    <property type="project" value="UniProtKB-KW"/>
</dbReference>
<dbReference type="AlphaFoldDB" id="A0A2P2MWD5"/>